<evidence type="ECO:0000313" key="4">
    <source>
        <dbReference type="Proteomes" id="UP000034883"/>
    </source>
</evidence>
<feature type="domain" description="Saccharopine dehydrogenase NADP binding" evidence="2">
    <location>
        <begin position="23"/>
        <end position="154"/>
    </location>
</feature>
<organism evidence="3 4">
    <name type="scientific">Sandaracinus amylolyticus</name>
    <dbReference type="NCBI Taxonomy" id="927083"/>
    <lineage>
        <taxon>Bacteria</taxon>
        <taxon>Pseudomonadati</taxon>
        <taxon>Myxococcota</taxon>
        <taxon>Polyangia</taxon>
        <taxon>Polyangiales</taxon>
        <taxon>Sandaracinaceae</taxon>
        <taxon>Sandaracinus</taxon>
    </lineage>
</organism>
<evidence type="ECO:0000313" key="3">
    <source>
        <dbReference type="EMBL" id="AKF06198.1"/>
    </source>
</evidence>
<accession>A0A0F6W342</accession>
<dbReference type="InterPro" id="IPR051276">
    <property type="entry name" value="Saccharopine_DH-like_oxidrdct"/>
</dbReference>
<dbReference type="Proteomes" id="UP000034883">
    <property type="component" value="Chromosome"/>
</dbReference>
<protein>
    <submittedName>
        <fullName evidence="3">Putative membrane protein</fullName>
    </submittedName>
</protein>
<dbReference type="Pfam" id="PF03435">
    <property type="entry name" value="Sacchrp_dh_NADP"/>
    <property type="match status" value="1"/>
</dbReference>
<proteinExistence type="inferred from homology"/>
<dbReference type="STRING" id="927083.DB32_003347"/>
<dbReference type="FunFam" id="3.40.50.720:FF:000413">
    <property type="entry name" value="Trans-acting enoyl reductase"/>
    <property type="match status" value="1"/>
</dbReference>
<dbReference type="Gene3D" id="3.40.50.720">
    <property type="entry name" value="NAD(P)-binding Rossmann-like Domain"/>
    <property type="match status" value="1"/>
</dbReference>
<dbReference type="InterPro" id="IPR005097">
    <property type="entry name" value="Sacchrp_dh_NADP-bd"/>
</dbReference>
<dbReference type="EMBL" id="CP011125">
    <property type="protein sequence ID" value="AKF06198.1"/>
    <property type="molecule type" value="Genomic_DNA"/>
</dbReference>
<dbReference type="GO" id="GO:0009247">
    <property type="term" value="P:glycolipid biosynthetic process"/>
    <property type="evidence" value="ECO:0007669"/>
    <property type="project" value="TreeGrafter"/>
</dbReference>
<comment type="similarity">
    <text evidence="1">Belongs to the saccharopine dehydrogenase family. Enoyl reductase subfamily.</text>
</comment>
<keyword evidence="4" id="KW-1185">Reference proteome</keyword>
<dbReference type="InterPro" id="IPR036291">
    <property type="entry name" value="NAD(P)-bd_dom_sf"/>
</dbReference>
<evidence type="ECO:0000256" key="1">
    <source>
        <dbReference type="ARBA" id="ARBA00010591"/>
    </source>
</evidence>
<dbReference type="GO" id="GO:0005886">
    <property type="term" value="C:plasma membrane"/>
    <property type="evidence" value="ECO:0007669"/>
    <property type="project" value="TreeGrafter"/>
</dbReference>
<dbReference type="PANTHER" id="PTHR12286">
    <property type="entry name" value="SACCHAROPINE DEHYDROGENASE-LIKE OXIDOREDUCTASE"/>
    <property type="match status" value="1"/>
</dbReference>
<gene>
    <name evidence="3" type="ORF">DB32_003347</name>
</gene>
<evidence type="ECO:0000259" key="2">
    <source>
        <dbReference type="Pfam" id="PF03435"/>
    </source>
</evidence>
<name>A0A0F6W342_9BACT</name>
<dbReference type="AlphaFoldDB" id="A0A0F6W342"/>
<dbReference type="KEGG" id="samy:DB32_003347"/>
<sequence length="428" mass="46582">MLRSAAMTATLPRTRDRSREHDIVLFGATGFTGALVAEHLARHHGDTDVRIALAGRDRAKLERVRASLRDVHPKAGDWPILVADANDEAALSNVASRAEVVCTTVGPYAKYGEKLVAACVRHGTDYCDLTGEVQFIRRMIERHHDEAVRTGARIVHCCGFDSIPSDLGTLMLQDAMRAQHGGHLDEVRFFAGESRGAPSGGTIASMLNILDEVARDRSVLRIVGDPYALVPREARGRDGSDQRGVRFDRELGMWTGPFVMAAINTRVVRRSNYLLDFAYGRDFRYSEAMSTGRGAKGAIFASAMTAGLGAFVAAASVKPIRRVLENRVLPKPGEGPDREARERGYFVVRLIGRGRAADGREVTLRGRVEGKADPGYGETAKMLSEAALCLALDGAQLDAPGGIRTPASTMGMRLVERLRRAGMVFRVE</sequence>
<reference evidence="3 4" key="1">
    <citation type="submission" date="2015-03" db="EMBL/GenBank/DDBJ databases">
        <title>Genome assembly of Sandaracinus amylolyticus DSM 53668.</title>
        <authorList>
            <person name="Sharma G."/>
            <person name="Subramanian S."/>
        </authorList>
    </citation>
    <scope>NUCLEOTIDE SEQUENCE [LARGE SCALE GENOMIC DNA]</scope>
    <source>
        <strain evidence="3 4">DSM 53668</strain>
    </source>
</reference>
<dbReference type="PANTHER" id="PTHR12286:SF5">
    <property type="entry name" value="SACCHAROPINE DEHYDROGENASE-LIKE OXIDOREDUCTASE"/>
    <property type="match status" value="1"/>
</dbReference>
<dbReference type="SUPFAM" id="SSF51735">
    <property type="entry name" value="NAD(P)-binding Rossmann-fold domains"/>
    <property type="match status" value="1"/>
</dbReference>